<name>A0A1G8B9L3_9SPHI</name>
<organism evidence="2 3">
    <name type="scientific">Mucilaginibacter gossypii</name>
    <dbReference type="NCBI Taxonomy" id="551996"/>
    <lineage>
        <taxon>Bacteria</taxon>
        <taxon>Pseudomonadati</taxon>
        <taxon>Bacteroidota</taxon>
        <taxon>Sphingobacteriia</taxon>
        <taxon>Sphingobacteriales</taxon>
        <taxon>Sphingobacteriaceae</taxon>
        <taxon>Mucilaginibacter</taxon>
    </lineage>
</organism>
<proteinExistence type="predicted"/>
<sequence length="293" mass="34594">MINENGNARYVQLEEELELFSEMGISPVQKLTGTLNSVRLALADLKKEVYNYSFTDPEEEIYFFKHIKPKFLASQIYALERFKIDADKPLGEETILKIYYEQELKFIRRFFEKHQFLYQYYLLEGKELDNAYFIRGINQSSIFIADGPDLDPKFSTPGDYLFARFLAMEKLQEYLMQRLYNPLETENHFKNSRTKGSFKWTGDKSNLIELAYGIYGTMQINDGNITIADIIEWLELSLDISLTRYYRRFSEIKMRKSISKTKYLDDMRDALAKYIDEGDTFKPRSIKPLPKAK</sequence>
<evidence type="ECO:0000256" key="1">
    <source>
        <dbReference type="SAM" id="Coils"/>
    </source>
</evidence>
<dbReference type="InterPro" id="IPR018534">
    <property type="entry name" value="Tet_reg_excision_RteC"/>
</dbReference>
<dbReference type="RefSeq" id="WP_091169493.1">
    <property type="nucleotide sequence ID" value="NZ_FNCG01000008.1"/>
</dbReference>
<keyword evidence="3" id="KW-1185">Reference proteome</keyword>
<dbReference type="Proteomes" id="UP000199705">
    <property type="component" value="Unassembled WGS sequence"/>
</dbReference>
<feature type="coiled-coil region" evidence="1">
    <location>
        <begin position="3"/>
        <end position="48"/>
    </location>
</feature>
<evidence type="ECO:0000313" key="2">
    <source>
        <dbReference type="EMBL" id="SDH29784.1"/>
    </source>
</evidence>
<dbReference type="EMBL" id="FNCG01000008">
    <property type="protein sequence ID" value="SDH29784.1"/>
    <property type="molecule type" value="Genomic_DNA"/>
</dbReference>
<dbReference type="AlphaFoldDB" id="A0A1G8B9L3"/>
<protein>
    <submittedName>
        <fullName evidence="2">RteC protein</fullName>
    </submittedName>
</protein>
<dbReference type="STRING" id="551996.SAMN05192573_108158"/>
<dbReference type="Pfam" id="PF09357">
    <property type="entry name" value="RteC"/>
    <property type="match status" value="1"/>
</dbReference>
<gene>
    <name evidence="2" type="ORF">SAMN05192573_108158</name>
</gene>
<reference evidence="3" key="1">
    <citation type="submission" date="2016-10" db="EMBL/GenBank/DDBJ databases">
        <authorList>
            <person name="Varghese N."/>
            <person name="Submissions S."/>
        </authorList>
    </citation>
    <scope>NUCLEOTIDE SEQUENCE [LARGE SCALE GENOMIC DNA]</scope>
    <source>
        <strain evidence="3">Gh-67</strain>
    </source>
</reference>
<accession>A0A1G8B9L3</accession>
<keyword evidence="1" id="KW-0175">Coiled coil</keyword>
<evidence type="ECO:0000313" key="3">
    <source>
        <dbReference type="Proteomes" id="UP000199705"/>
    </source>
</evidence>